<accession>A0AAV1EDS4</accession>
<dbReference type="InterPro" id="IPR029071">
    <property type="entry name" value="Ubiquitin-like_domsf"/>
</dbReference>
<dbReference type="PANTHER" id="PTHR10562">
    <property type="entry name" value="SMALL UBIQUITIN-RELATED MODIFIER"/>
    <property type="match status" value="1"/>
</dbReference>
<name>A0AAV1EDS4_OLDCO</name>
<dbReference type="AlphaFoldDB" id="A0AAV1EDS4"/>
<keyword evidence="3" id="KW-1185">Reference proteome</keyword>
<proteinExistence type="predicted"/>
<sequence>MAAPGDENGEGIEEVKFPAFMKIKVKSQDGKETFFKINRDTPMKKLLQSYCRKFRLSYQATQFYLEGQRFIHAKTPIELGLEENEVEIEAMADQLGGGGGE</sequence>
<dbReference type="Proteomes" id="UP001161247">
    <property type="component" value="Chromosome 9"/>
</dbReference>
<organism evidence="2 3">
    <name type="scientific">Oldenlandia corymbosa var. corymbosa</name>
    <dbReference type="NCBI Taxonomy" id="529605"/>
    <lineage>
        <taxon>Eukaryota</taxon>
        <taxon>Viridiplantae</taxon>
        <taxon>Streptophyta</taxon>
        <taxon>Embryophyta</taxon>
        <taxon>Tracheophyta</taxon>
        <taxon>Spermatophyta</taxon>
        <taxon>Magnoliopsida</taxon>
        <taxon>eudicotyledons</taxon>
        <taxon>Gunneridae</taxon>
        <taxon>Pentapetalae</taxon>
        <taxon>asterids</taxon>
        <taxon>lamiids</taxon>
        <taxon>Gentianales</taxon>
        <taxon>Rubiaceae</taxon>
        <taxon>Rubioideae</taxon>
        <taxon>Spermacoceae</taxon>
        <taxon>Hedyotis-Oldenlandia complex</taxon>
        <taxon>Oldenlandia</taxon>
    </lineage>
</organism>
<protein>
    <submittedName>
        <fullName evidence="2">OLC1v1019162C1</fullName>
    </submittedName>
</protein>
<dbReference type="EMBL" id="OX459126">
    <property type="protein sequence ID" value="CAI9117707.1"/>
    <property type="molecule type" value="Genomic_DNA"/>
</dbReference>
<gene>
    <name evidence="2" type="ORF">OLC1_LOCUS23729</name>
</gene>
<evidence type="ECO:0000313" key="2">
    <source>
        <dbReference type="EMBL" id="CAI9117707.1"/>
    </source>
</evidence>
<evidence type="ECO:0000313" key="3">
    <source>
        <dbReference type="Proteomes" id="UP001161247"/>
    </source>
</evidence>
<dbReference type="SUPFAM" id="SSF54236">
    <property type="entry name" value="Ubiquitin-like"/>
    <property type="match status" value="1"/>
</dbReference>
<reference evidence="2" key="1">
    <citation type="submission" date="2023-03" db="EMBL/GenBank/DDBJ databases">
        <authorList>
            <person name="Julca I."/>
        </authorList>
    </citation>
    <scope>NUCLEOTIDE SEQUENCE</scope>
</reference>
<dbReference type="Pfam" id="PF11976">
    <property type="entry name" value="Rad60-SLD"/>
    <property type="match status" value="1"/>
</dbReference>
<dbReference type="InterPro" id="IPR022617">
    <property type="entry name" value="Rad60/SUMO-like_dom"/>
</dbReference>
<dbReference type="Gene3D" id="3.10.20.90">
    <property type="entry name" value="Phosphatidylinositol 3-kinase Catalytic Subunit, Chain A, domain 1"/>
    <property type="match status" value="1"/>
</dbReference>
<feature type="domain" description="Rad60/SUMO-like" evidence="1">
    <location>
        <begin position="21"/>
        <end position="91"/>
    </location>
</feature>
<evidence type="ECO:0000259" key="1">
    <source>
        <dbReference type="Pfam" id="PF11976"/>
    </source>
</evidence>